<sequence length="158" mass="16994">MSETDPVVDAPVMDEAVTRVGLLLEVAAGLATRVDAQLRRDSDITASTYEVLVRLHRSGGAKPLSALGRELAVTTGGVTRMIDRLERDGLVRRVRSESDRRSVLAEITDAGTRTLLDALPGHVADVRDLLAALDDDQQAALESALRTLRDALGDQPRS</sequence>
<dbReference type="Proteomes" id="UP001139485">
    <property type="component" value="Unassembled WGS sequence"/>
</dbReference>
<name>A0A9X2IEJ1_9ACTN</name>
<dbReference type="Pfam" id="PF01047">
    <property type="entry name" value="MarR"/>
    <property type="match status" value="1"/>
</dbReference>
<dbReference type="AlphaFoldDB" id="A0A9X2IEJ1"/>
<feature type="domain" description="HTH marR-type" evidence="1">
    <location>
        <begin position="16"/>
        <end position="150"/>
    </location>
</feature>
<dbReference type="GO" id="GO:0006950">
    <property type="term" value="P:response to stress"/>
    <property type="evidence" value="ECO:0007669"/>
    <property type="project" value="TreeGrafter"/>
</dbReference>
<evidence type="ECO:0000313" key="2">
    <source>
        <dbReference type="EMBL" id="MCM0620886.1"/>
    </source>
</evidence>
<keyword evidence="3" id="KW-1185">Reference proteome</keyword>
<protein>
    <submittedName>
        <fullName evidence="2">MarR family transcriptional regulator</fullName>
    </submittedName>
</protein>
<dbReference type="SMART" id="SM00347">
    <property type="entry name" value="HTH_MARR"/>
    <property type="match status" value="1"/>
</dbReference>
<dbReference type="InterPro" id="IPR036388">
    <property type="entry name" value="WH-like_DNA-bd_sf"/>
</dbReference>
<dbReference type="SUPFAM" id="SSF46785">
    <property type="entry name" value="Winged helix' DNA-binding domain"/>
    <property type="match status" value="1"/>
</dbReference>
<organism evidence="2 3">
    <name type="scientific">Nocardioides bruguierae</name>
    <dbReference type="NCBI Taxonomy" id="2945102"/>
    <lineage>
        <taxon>Bacteria</taxon>
        <taxon>Bacillati</taxon>
        <taxon>Actinomycetota</taxon>
        <taxon>Actinomycetes</taxon>
        <taxon>Propionibacteriales</taxon>
        <taxon>Nocardioidaceae</taxon>
        <taxon>Nocardioides</taxon>
    </lineage>
</organism>
<dbReference type="InterPro" id="IPR000835">
    <property type="entry name" value="HTH_MarR-typ"/>
</dbReference>
<dbReference type="Gene3D" id="1.10.10.10">
    <property type="entry name" value="Winged helix-like DNA-binding domain superfamily/Winged helix DNA-binding domain"/>
    <property type="match status" value="1"/>
</dbReference>
<accession>A0A9X2IEJ1</accession>
<dbReference type="EMBL" id="JAMOIL010000012">
    <property type="protein sequence ID" value="MCM0620886.1"/>
    <property type="molecule type" value="Genomic_DNA"/>
</dbReference>
<dbReference type="PANTHER" id="PTHR33164">
    <property type="entry name" value="TRANSCRIPTIONAL REGULATOR, MARR FAMILY"/>
    <property type="match status" value="1"/>
</dbReference>
<dbReference type="PROSITE" id="PS50995">
    <property type="entry name" value="HTH_MARR_2"/>
    <property type="match status" value="1"/>
</dbReference>
<evidence type="ECO:0000259" key="1">
    <source>
        <dbReference type="PROSITE" id="PS50995"/>
    </source>
</evidence>
<dbReference type="GO" id="GO:0003700">
    <property type="term" value="F:DNA-binding transcription factor activity"/>
    <property type="evidence" value="ECO:0007669"/>
    <property type="project" value="InterPro"/>
</dbReference>
<dbReference type="InterPro" id="IPR039422">
    <property type="entry name" value="MarR/SlyA-like"/>
</dbReference>
<dbReference type="PANTHER" id="PTHR33164:SF101">
    <property type="entry name" value="TRANSCRIPTIONAL REPRESSOR MPRA"/>
    <property type="match status" value="1"/>
</dbReference>
<proteinExistence type="predicted"/>
<evidence type="ECO:0000313" key="3">
    <source>
        <dbReference type="Proteomes" id="UP001139485"/>
    </source>
</evidence>
<dbReference type="PRINTS" id="PR00598">
    <property type="entry name" value="HTHMARR"/>
</dbReference>
<reference evidence="2" key="1">
    <citation type="submission" date="2022-05" db="EMBL/GenBank/DDBJ databases">
        <authorList>
            <person name="Tuo L."/>
        </authorList>
    </citation>
    <scope>NUCLEOTIDE SEQUENCE</scope>
    <source>
        <strain evidence="2">BSK12Z-4</strain>
    </source>
</reference>
<dbReference type="RefSeq" id="WP_250827409.1">
    <property type="nucleotide sequence ID" value="NZ_JAMOIL010000012.1"/>
</dbReference>
<gene>
    <name evidence="2" type="ORF">M8330_11350</name>
</gene>
<dbReference type="InterPro" id="IPR036390">
    <property type="entry name" value="WH_DNA-bd_sf"/>
</dbReference>
<comment type="caution">
    <text evidence="2">The sequence shown here is derived from an EMBL/GenBank/DDBJ whole genome shotgun (WGS) entry which is preliminary data.</text>
</comment>